<evidence type="ECO:0000256" key="1">
    <source>
        <dbReference type="SAM" id="MobiDB-lite"/>
    </source>
</evidence>
<feature type="compositionally biased region" description="Basic and acidic residues" evidence="1">
    <location>
        <begin position="10"/>
        <end position="33"/>
    </location>
</feature>
<dbReference type="EMBL" id="JNBR01000409">
    <property type="protein sequence ID" value="OQR93454.1"/>
    <property type="molecule type" value="Genomic_DNA"/>
</dbReference>
<name>A0A1V9Z625_ACHHY</name>
<keyword evidence="3" id="KW-1185">Reference proteome</keyword>
<dbReference type="OrthoDB" id="78154at2759"/>
<dbReference type="AlphaFoldDB" id="A0A1V9Z625"/>
<accession>A0A1V9Z625</accession>
<feature type="compositionally biased region" description="Basic and acidic residues" evidence="1">
    <location>
        <begin position="50"/>
        <end position="63"/>
    </location>
</feature>
<sequence>MPRKGPPKSTRREERAKEKEAAAKERLRGEAKAARASSALRQFRCCPEMPETKGDQRDLRRGLASEGLQLERYGESPMQLKKRGEVMEKSAGGRLVPRGFEDDDWYDDE</sequence>
<protein>
    <submittedName>
        <fullName evidence="2">Uncharacterized protein</fullName>
    </submittedName>
</protein>
<gene>
    <name evidence="2" type="ORF">ACHHYP_02525</name>
</gene>
<proteinExistence type="predicted"/>
<evidence type="ECO:0000313" key="3">
    <source>
        <dbReference type="Proteomes" id="UP000243579"/>
    </source>
</evidence>
<reference evidence="2 3" key="1">
    <citation type="journal article" date="2014" name="Genome Biol. Evol.">
        <title>The secreted proteins of Achlya hypogyna and Thraustotheca clavata identify the ancestral oomycete secretome and reveal gene acquisitions by horizontal gene transfer.</title>
        <authorList>
            <person name="Misner I."/>
            <person name="Blouin N."/>
            <person name="Leonard G."/>
            <person name="Richards T.A."/>
            <person name="Lane C.E."/>
        </authorList>
    </citation>
    <scope>NUCLEOTIDE SEQUENCE [LARGE SCALE GENOMIC DNA]</scope>
    <source>
        <strain evidence="2 3">ATCC 48635</strain>
    </source>
</reference>
<dbReference type="Proteomes" id="UP000243579">
    <property type="component" value="Unassembled WGS sequence"/>
</dbReference>
<organism evidence="2 3">
    <name type="scientific">Achlya hypogyna</name>
    <name type="common">Oomycete</name>
    <name type="synonym">Protoachlya hypogyna</name>
    <dbReference type="NCBI Taxonomy" id="1202772"/>
    <lineage>
        <taxon>Eukaryota</taxon>
        <taxon>Sar</taxon>
        <taxon>Stramenopiles</taxon>
        <taxon>Oomycota</taxon>
        <taxon>Saprolegniomycetes</taxon>
        <taxon>Saprolegniales</taxon>
        <taxon>Achlyaceae</taxon>
        <taxon>Achlya</taxon>
    </lineage>
</organism>
<comment type="caution">
    <text evidence="2">The sequence shown here is derived from an EMBL/GenBank/DDBJ whole genome shotgun (WGS) entry which is preliminary data.</text>
</comment>
<feature type="region of interest" description="Disordered" evidence="1">
    <location>
        <begin position="1"/>
        <end position="109"/>
    </location>
</feature>
<evidence type="ECO:0000313" key="2">
    <source>
        <dbReference type="EMBL" id="OQR93454.1"/>
    </source>
</evidence>